<evidence type="ECO:0000313" key="1">
    <source>
        <dbReference type="EMBL" id="MCY6372581.1"/>
    </source>
</evidence>
<dbReference type="EMBL" id="JAPQES010000007">
    <property type="protein sequence ID" value="MCY6372581.1"/>
    <property type="molecule type" value="Genomic_DNA"/>
</dbReference>
<reference evidence="1" key="1">
    <citation type="submission" date="2022-12" db="EMBL/GenBank/DDBJ databases">
        <authorList>
            <person name="Wang J."/>
        </authorList>
    </citation>
    <scope>NUCLEOTIDE SEQUENCE</scope>
    <source>
        <strain evidence="1">HY-42-06</strain>
    </source>
</reference>
<comment type="caution">
    <text evidence="1">The sequence shown here is derived from an EMBL/GenBank/DDBJ whole genome shotgun (WGS) entry which is preliminary data.</text>
</comment>
<protein>
    <submittedName>
        <fullName evidence="1">Uncharacterized protein</fullName>
    </submittedName>
</protein>
<gene>
    <name evidence="1" type="ORF">OXH55_18275</name>
</gene>
<dbReference type="Proteomes" id="UP001079657">
    <property type="component" value="Unassembled WGS sequence"/>
</dbReference>
<sequence>MIDVYEYGDLKVDIDNLHDILVNRLGGGEYNTEDILVAYRGAYENDVQTALGASWDVYFGEILKQCEGRTGGKIIKEVKHNDRDDEAATSLWKVFSTE</sequence>
<name>A0ABT4CWK8_9CLOT</name>
<evidence type="ECO:0000313" key="2">
    <source>
        <dbReference type="Proteomes" id="UP001079657"/>
    </source>
</evidence>
<proteinExistence type="predicted"/>
<keyword evidence="2" id="KW-1185">Reference proteome</keyword>
<accession>A0ABT4CWK8</accession>
<dbReference type="RefSeq" id="WP_268051592.1">
    <property type="nucleotide sequence ID" value="NZ_JAPQES010000007.1"/>
</dbReference>
<organism evidence="1 2">
    <name type="scientific">Clostridium ganghwense</name>
    <dbReference type="NCBI Taxonomy" id="312089"/>
    <lineage>
        <taxon>Bacteria</taxon>
        <taxon>Bacillati</taxon>
        <taxon>Bacillota</taxon>
        <taxon>Clostridia</taxon>
        <taxon>Eubacteriales</taxon>
        <taxon>Clostridiaceae</taxon>
        <taxon>Clostridium</taxon>
    </lineage>
</organism>